<dbReference type="InterPro" id="IPR026287">
    <property type="entry name" value="SoFic-like"/>
</dbReference>
<dbReference type="InterPro" id="IPR040198">
    <property type="entry name" value="Fido_containing"/>
</dbReference>
<organism evidence="2">
    <name type="scientific">uncultured organism</name>
    <dbReference type="NCBI Taxonomy" id="155900"/>
    <lineage>
        <taxon>unclassified sequences</taxon>
        <taxon>environmental samples</taxon>
    </lineage>
</organism>
<protein>
    <recommendedName>
        <fullName evidence="1">Fido domain-containing protein</fullName>
    </recommendedName>
</protein>
<dbReference type="PANTHER" id="PTHR13504:SF38">
    <property type="entry name" value="FIDO DOMAIN-CONTAINING PROTEIN"/>
    <property type="match status" value="1"/>
</dbReference>
<proteinExistence type="predicted"/>
<dbReference type="InterPro" id="IPR003812">
    <property type="entry name" value="Fido"/>
</dbReference>
<dbReference type="InterPro" id="IPR025758">
    <property type="entry name" value="Fic/DOC_N"/>
</dbReference>
<reference evidence="2" key="1">
    <citation type="submission" date="2019-06" db="EMBL/GenBank/DDBJ databases">
        <authorList>
            <person name="Murdoch R.W."/>
            <person name="Fathepure B."/>
        </authorList>
    </citation>
    <scope>NUCLEOTIDE SEQUENCE</scope>
</reference>
<sequence>MSTRTGRYIKQPSGYRAFVPAPLPPEPPVTRNDELDRLLSQADRALGRLDGVTSVLPNPELFVAMYVRHEAVLSSQIEGTQSTLEDVLGYEAEHAINDQPQDVEEVVNYVAAMNYGLSRLDTLPLSLRLLREIHAKLLTDVRGAERRPGEFRHSQNWIGPAGVALNDAEFVPPPPDTMHEVLGNLEEFLHDRATLPDLIHCAIAHAQFETIHPFLDGNGRVGRLLITLLLCERGILHKPLLYLSYYFKAHRAQYYDRLMAVRHDGDWEGWIKFFLQGVFEVSQAATTTSREILTLREQHREQLRDNAMAQQLLDILYEHPIVSIRTVEGALNTSYVTAQRTVEHLEAQGILKEITGRKRNRRYRYQPYVDLFQRQSILAPDEELREPATTGSESPPAS</sequence>
<dbReference type="PANTHER" id="PTHR13504">
    <property type="entry name" value="FIDO DOMAIN-CONTAINING PROTEIN DDB_G0283145"/>
    <property type="match status" value="1"/>
</dbReference>
<dbReference type="AlphaFoldDB" id="A0A5B8RAN1"/>
<dbReference type="Pfam" id="PF13784">
    <property type="entry name" value="Fic_N"/>
    <property type="match status" value="1"/>
</dbReference>
<gene>
    <name evidence="2" type="ORF">KBTEX_02590</name>
</gene>
<evidence type="ECO:0000313" key="2">
    <source>
        <dbReference type="EMBL" id="QEA06259.1"/>
    </source>
</evidence>
<dbReference type="InterPro" id="IPR036390">
    <property type="entry name" value="WH_DNA-bd_sf"/>
</dbReference>
<dbReference type="PROSITE" id="PS51459">
    <property type="entry name" value="FIDO"/>
    <property type="match status" value="1"/>
</dbReference>
<dbReference type="Pfam" id="PF02661">
    <property type="entry name" value="Fic"/>
    <property type="match status" value="1"/>
</dbReference>
<dbReference type="Gene3D" id="1.10.3290.10">
    <property type="entry name" value="Fido-like domain"/>
    <property type="match status" value="1"/>
</dbReference>
<feature type="domain" description="Fido" evidence="1">
    <location>
        <begin position="125"/>
        <end position="276"/>
    </location>
</feature>
<dbReference type="InterPro" id="IPR036597">
    <property type="entry name" value="Fido-like_dom_sf"/>
</dbReference>
<dbReference type="PIRSF" id="PIRSF038925">
    <property type="entry name" value="AMP-prot_trans"/>
    <property type="match status" value="1"/>
</dbReference>
<dbReference type="EMBL" id="MN079133">
    <property type="protein sequence ID" value="QEA06259.1"/>
    <property type="molecule type" value="Genomic_DNA"/>
</dbReference>
<dbReference type="SUPFAM" id="SSF140931">
    <property type="entry name" value="Fic-like"/>
    <property type="match status" value="1"/>
</dbReference>
<name>A0A5B8RAN1_9ZZZZ</name>
<dbReference type="SUPFAM" id="SSF46785">
    <property type="entry name" value="Winged helix' DNA-binding domain"/>
    <property type="match status" value="1"/>
</dbReference>
<accession>A0A5B8RAN1</accession>
<evidence type="ECO:0000259" key="1">
    <source>
        <dbReference type="PROSITE" id="PS51459"/>
    </source>
</evidence>